<keyword evidence="1" id="KW-0472">Membrane</keyword>
<dbReference type="RefSeq" id="WP_148595633.1">
    <property type="nucleotide sequence ID" value="NZ_CP042997.1"/>
</dbReference>
<feature type="transmembrane region" description="Helical" evidence="1">
    <location>
        <begin position="18"/>
        <end position="36"/>
    </location>
</feature>
<organism evidence="2 3">
    <name type="scientific">Aquisphaera giovannonii</name>
    <dbReference type="NCBI Taxonomy" id="406548"/>
    <lineage>
        <taxon>Bacteria</taxon>
        <taxon>Pseudomonadati</taxon>
        <taxon>Planctomycetota</taxon>
        <taxon>Planctomycetia</taxon>
        <taxon>Isosphaerales</taxon>
        <taxon>Isosphaeraceae</taxon>
        <taxon>Aquisphaera</taxon>
    </lineage>
</organism>
<reference evidence="2 3" key="1">
    <citation type="submission" date="2019-08" db="EMBL/GenBank/DDBJ databases">
        <title>Deep-cultivation of Planctomycetes and their phenomic and genomic characterization uncovers novel biology.</title>
        <authorList>
            <person name="Wiegand S."/>
            <person name="Jogler M."/>
            <person name="Boedeker C."/>
            <person name="Pinto D."/>
            <person name="Vollmers J."/>
            <person name="Rivas-Marin E."/>
            <person name="Kohn T."/>
            <person name="Peeters S.H."/>
            <person name="Heuer A."/>
            <person name="Rast P."/>
            <person name="Oberbeckmann S."/>
            <person name="Bunk B."/>
            <person name="Jeske O."/>
            <person name="Meyerdierks A."/>
            <person name="Storesund J.E."/>
            <person name="Kallscheuer N."/>
            <person name="Luecker S."/>
            <person name="Lage O.M."/>
            <person name="Pohl T."/>
            <person name="Merkel B.J."/>
            <person name="Hornburger P."/>
            <person name="Mueller R.-W."/>
            <person name="Bruemmer F."/>
            <person name="Labrenz M."/>
            <person name="Spormann A.M."/>
            <person name="Op den Camp H."/>
            <person name="Overmann J."/>
            <person name="Amann R."/>
            <person name="Jetten M.S.M."/>
            <person name="Mascher T."/>
            <person name="Medema M.H."/>
            <person name="Devos D.P."/>
            <person name="Kaster A.-K."/>
            <person name="Ovreas L."/>
            <person name="Rohde M."/>
            <person name="Galperin M.Y."/>
            <person name="Jogler C."/>
        </authorList>
    </citation>
    <scope>NUCLEOTIDE SEQUENCE [LARGE SCALE GENOMIC DNA]</scope>
    <source>
        <strain evidence="2 3">OJF2</strain>
    </source>
</reference>
<keyword evidence="3" id="KW-1185">Reference proteome</keyword>
<evidence type="ECO:0000313" key="3">
    <source>
        <dbReference type="Proteomes" id="UP000324233"/>
    </source>
</evidence>
<sequence length="357" mass="39093">MATTERAERRRPRFRPSVFVLMVVVALVAVLLGWYVNAVRSQQAAVAAIKEAGGSVSYDWDWGNYDPNIVSYQGKWRAPKWLASRIGPDYVANVVHVNLVPGRGNKKKADDLTLEFVARLTHVESLWLNGTSVTDAGMVHVNGLTRLNNLTIGCLGVTDAGLARLKGLANLKTLDLDGSKVTDAGVLALEEALPRVQVLREDDVAVSRNSKRATNDSSFATSLPVRVAAPILRNRAKTMVTRGDMPELVASIDALCSLESDNVVDLIKLVQARGECLAILEPSFSPKLSASERQALLKRCEDRGIDALTLAVDKGYNNIRRLDGDSWESLMVGNLRKHPGYARLIQIMKSRRKGANK</sequence>
<gene>
    <name evidence="2" type="ORF">OJF2_44500</name>
</gene>
<dbReference type="EMBL" id="CP042997">
    <property type="protein sequence ID" value="QEH35893.1"/>
    <property type="molecule type" value="Genomic_DNA"/>
</dbReference>
<evidence type="ECO:0000256" key="1">
    <source>
        <dbReference type="SAM" id="Phobius"/>
    </source>
</evidence>
<keyword evidence="1" id="KW-0812">Transmembrane</keyword>
<dbReference type="AlphaFoldDB" id="A0A5B9W5L5"/>
<accession>A0A5B9W5L5</accession>
<dbReference type="Gene3D" id="3.80.10.10">
    <property type="entry name" value="Ribonuclease Inhibitor"/>
    <property type="match status" value="1"/>
</dbReference>
<dbReference type="SUPFAM" id="SSF52047">
    <property type="entry name" value="RNI-like"/>
    <property type="match status" value="1"/>
</dbReference>
<evidence type="ECO:0000313" key="2">
    <source>
        <dbReference type="EMBL" id="QEH35893.1"/>
    </source>
</evidence>
<dbReference type="InterPro" id="IPR032675">
    <property type="entry name" value="LRR_dom_sf"/>
</dbReference>
<keyword evidence="1" id="KW-1133">Transmembrane helix</keyword>
<proteinExistence type="predicted"/>
<name>A0A5B9W5L5_9BACT</name>
<dbReference type="Proteomes" id="UP000324233">
    <property type="component" value="Chromosome"/>
</dbReference>
<dbReference type="KEGG" id="agv:OJF2_44500"/>
<evidence type="ECO:0008006" key="4">
    <source>
        <dbReference type="Google" id="ProtNLM"/>
    </source>
</evidence>
<protein>
    <recommendedName>
        <fullName evidence="4">Leucine Rich repeats (2 copies)</fullName>
    </recommendedName>
</protein>
<dbReference type="OrthoDB" id="266552at2"/>